<dbReference type="EMBL" id="JACEEZ010015741">
    <property type="protein sequence ID" value="KAG0718621.1"/>
    <property type="molecule type" value="Genomic_DNA"/>
</dbReference>
<feature type="region of interest" description="Disordered" evidence="1">
    <location>
        <begin position="209"/>
        <end position="261"/>
    </location>
</feature>
<accession>A0A8J5CRZ4</accession>
<dbReference type="AlphaFoldDB" id="A0A8J5CRZ4"/>
<dbReference type="GO" id="GO:0000124">
    <property type="term" value="C:SAGA complex"/>
    <property type="evidence" value="ECO:0007669"/>
    <property type="project" value="InterPro"/>
</dbReference>
<organism evidence="2 3">
    <name type="scientific">Chionoecetes opilio</name>
    <name type="common">Atlantic snow crab</name>
    <name type="synonym">Cancer opilio</name>
    <dbReference type="NCBI Taxonomy" id="41210"/>
    <lineage>
        <taxon>Eukaryota</taxon>
        <taxon>Metazoa</taxon>
        <taxon>Ecdysozoa</taxon>
        <taxon>Arthropoda</taxon>
        <taxon>Crustacea</taxon>
        <taxon>Multicrustacea</taxon>
        <taxon>Malacostraca</taxon>
        <taxon>Eumalacostraca</taxon>
        <taxon>Eucarida</taxon>
        <taxon>Decapoda</taxon>
        <taxon>Pleocyemata</taxon>
        <taxon>Brachyura</taxon>
        <taxon>Eubrachyura</taxon>
        <taxon>Majoidea</taxon>
        <taxon>Majidae</taxon>
        <taxon>Chionoecetes</taxon>
    </lineage>
</organism>
<proteinExistence type="predicted"/>
<gene>
    <name evidence="2" type="primary">Sgf29_0</name>
    <name evidence="2" type="ORF">GWK47_052084</name>
</gene>
<dbReference type="Proteomes" id="UP000770661">
    <property type="component" value="Unassembled WGS sequence"/>
</dbReference>
<evidence type="ECO:0000313" key="3">
    <source>
        <dbReference type="Proteomes" id="UP000770661"/>
    </source>
</evidence>
<dbReference type="PANTHER" id="PTHR21539:SF0">
    <property type="entry name" value="SAGA-ASSOCIATED FACTOR 29"/>
    <property type="match status" value="1"/>
</dbReference>
<feature type="compositionally biased region" description="Basic and acidic residues" evidence="1">
    <location>
        <begin position="25"/>
        <end position="39"/>
    </location>
</feature>
<name>A0A8J5CRZ4_CHIOP</name>
<comment type="caution">
    <text evidence="2">The sequence shown here is derived from an EMBL/GenBank/DDBJ whole genome shotgun (WGS) entry which is preliminary data.</text>
</comment>
<dbReference type="PANTHER" id="PTHR21539">
    <property type="entry name" value="SAGA-ASSOCIATED FACTOR 29"/>
    <property type="match status" value="1"/>
</dbReference>
<reference evidence="2" key="1">
    <citation type="submission" date="2020-07" db="EMBL/GenBank/DDBJ databases">
        <title>The High-quality genome of the commercially important snow crab, Chionoecetes opilio.</title>
        <authorList>
            <person name="Jeong J.-H."/>
            <person name="Ryu S."/>
        </authorList>
    </citation>
    <scope>NUCLEOTIDE SEQUENCE</scope>
    <source>
        <strain evidence="2">MADBK_172401_WGS</strain>
        <tissue evidence="2">Digestive gland</tissue>
    </source>
</reference>
<dbReference type="InterPro" id="IPR037802">
    <property type="entry name" value="SGF29"/>
</dbReference>
<evidence type="ECO:0000313" key="2">
    <source>
        <dbReference type="EMBL" id="KAG0718621.1"/>
    </source>
</evidence>
<dbReference type="OrthoDB" id="10265994at2759"/>
<feature type="compositionally biased region" description="Acidic residues" evidence="1">
    <location>
        <begin position="218"/>
        <end position="261"/>
    </location>
</feature>
<feature type="region of interest" description="Disordered" evidence="1">
    <location>
        <begin position="1"/>
        <end position="52"/>
    </location>
</feature>
<keyword evidence="3" id="KW-1185">Reference proteome</keyword>
<protein>
    <submittedName>
        <fullName evidence="2">SAGA-associated factor 29</fullName>
    </submittedName>
</protein>
<evidence type="ECO:0000256" key="1">
    <source>
        <dbReference type="SAM" id="MobiDB-lite"/>
    </source>
</evidence>
<sequence length="261" mass="30122">MGKGKDKNLGSPKRSIDSPKSPKMRGRDSSPTFRREQLLRPDPLPPISVTPYPLSTSTEMAMAMSSEAQALQERVKVLSDIVRELQKARDDNIPHMNTINALSDKIVNEEKLTSSNRNKLKMMYERCIGDTEKEVQLMKKALNTVYQIRNIRHDLRIQAKNSGNKETIRRGALMKMLLNCAQTLPLWIGNFGEKPPPLCGAVAPEQNYVAKEQKEEQEKDEQEKEEQELKDEQEKDEQEKEEQELKDEQEKDEQEKEEQEE</sequence>